<dbReference type="InterPro" id="IPR021027">
    <property type="entry name" value="Transposase_put_HTH"/>
</dbReference>
<proteinExistence type="predicted"/>
<gene>
    <name evidence="2" type="ORF">FXN61_39830</name>
</gene>
<reference evidence="2 3" key="1">
    <citation type="submission" date="2019-08" db="EMBL/GenBank/DDBJ databases">
        <title>Lentzea from Indian Himalayas.</title>
        <authorList>
            <person name="Mandal S."/>
            <person name="Mallick Gupta A."/>
            <person name="Maiti P.K."/>
            <person name="Sarkar J."/>
            <person name="Mandal S."/>
        </authorList>
    </citation>
    <scope>NUCLEOTIDE SEQUENCE [LARGE SCALE GENOMIC DNA]</scope>
    <source>
        <strain evidence="2 3">PSKA42</strain>
    </source>
</reference>
<dbReference type="EMBL" id="VSRL01000261">
    <property type="protein sequence ID" value="NKE62554.1"/>
    <property type="molecule type" value="Genomic_DNA"/>
</dbReference>
<sequence>MIVHQAYRFALDPTAAQARPLSAHCGAARFAYNWGLALVKAVMDQRKAEASYGIAPEELTPALQWSLPALRKVWNQTKGEVAPWWAECSKESYSGGLDSLARALTNWAASRKGKRASRVVGFPRFKSKRRASRSCRFTTGGIRVEPDRRHVNLPKLGRIRTHESTRKLARRIEAGTARVLSATIRYEGGRWFCSFTCEVARTDPPPALPDAVIGVDLGLTHLAVLSRPLLGVTDAAGFVSNPQNSVLAR</sequence>
<name>A0ABX1FUN7_9PSEU</name>
<protein>
    <submittedName>
        <fullName evidence="2">Helix-turn-helix domain-containing protein</fullName>
    </submittedName>
</protein>
<evidence type="ECO:0000313" key="3">
    <source>
        <dbReference type="Proteomes" id="UP001515943"/>
    </source>
</evidence>
<accession>A0ABX1FUN7</accession>
<feature type="domain" description="Transposase putative helix-turn-helix" evidence="1">
    <location>
        <begin position="1"/>
        <end position="45"/>
    </location>
</feature>
<keyword evidence="3" id="KW-1185">Reference proteome</keyword>
<organism evidence="2 3">
    <name type="scientific">Lentzea indica</name>
    <dbReference type="NCBI Taxonomy" id="2604800"/>
    <lineage>
        <taxon>Bacteria</taxon>
        <taxon>Bacillati</taxon>
        <taxon>Actinomycetota</taxon>
        <taxon>Actinomycetes</taxon>
        <taxon>Pseudonocardiales</taxon>
        <taxon>Pseudonocardiaceae</taxon>
        <taxon>Lentzea</taxon>
    </lineage>
</organism>
<dbReference type="Proteomes" id="UP001515943">
    <property type="component" value="Unassembled WGS sequence"/>
</dbReference>
<evidence type="ECO:0000259" key="1">
    <source>
        <dbReference type="Pfam" id="PF12323"/>
    </source>
</evidence>
<comment type="caution">
    <text evidence="2">The sequence shown here is derived from an EMBL/GenBank/DDBJ whole genome shotgun (WGS) entry which is preliminary data.</text>
</comment>
<evidence type="ECO:0000313" key="2">
    <source>
        <dbReference type="EMBL" id="NKE62554.1"/>
    </source>
</evidence>
<dbReference type="Pfam" id="PF12323">
    <property type="entry name" value="HTH_OrfB_IS605"/>
    <property type="match status" value="1"/>
</dbReference>
<dbReference type="RefSeq" id="WP_167979182.1">
    <property type="nucleotide sequence ID" value="NZ_VSRL01000261.1"/>
</dbReference>